<keyword evidence="1" id="KW-0175">Coiled coil</keyword>
<proteinExistence type="predicted"/>
<dbReference type="OrthoDB" id="633301at2759"/>
<feature type="coiled-coil region" evidence="1">
    <location>
        <begin position="63"/>
        <end position="157"/>
    </location>
</feature>
<evidence type="ECO:0000256" key="1">
    <source>
        <dbReference type="SAM" id="Coils"/>
    </source>
</evidence>
<dbReference type="EMBL" id="BDDD01005244">
    <property type="protein sequence ID" value="GAV89115.1"/>
    <property type="molecule type" value="Genomic_DNA"/>
</dbReference>
<reference evidence="4" key="1">
    <citation type="submission" date="2016-04" db="EMBL/GenBank/DDBJ databases">
        <title>Cephalotus genome sequencing.</title>
        <authorList>
            <person name="Fukushima K."/>
            <person name="Hasebe M."/>
            <person name="Fang X."/>
        </authorList>
    </citation>
    <scope>NUCLEOTIDE SEQUENCE [LARGE SCALE GENOMIC DNA]</scope>
    <source>
        <strain evidence="4">cv. St1</strain>
    </source>
</reference>
<organism evidence="3 4">
    <name type="scientific">Cephalotus follicularis</name>
    <name type="common">Albany pitcher plant</name>
    <dbReference type="NCBI Taxonomy" id="3775"/>
    <lineage>
        <taxon>Eukaryota</taxon>
        <taxon>Viridiplantae</taxon>
        <taxon>Streptophyta</taxon>
        <taxon>Embryophyta</taxon>
        <taxon>Tracheophyta</taxon>
        <taxon>Spermatophyta</taxon>
        <taxon>Magnoliopsida</taxon>
        <taxon>eudicotyledons</taxon>
        <taxon>Gunneridae</taxon>
        <taxon>Pentapetalae</taxon>
        <taxon>rosids</taxon>
        <taxon>fabids</taxon>
        <taxon>Oxalidales</taxon>
        <taxon>Cephalotaceae</taxon>
        <taxon>Cephalotus</taxon>
    </lineage>
</organism>
<sequence>MEDEKKKKRNKKKKNKQQAETTAHQNQLGNGQNGTFDIHSDNGTDCSILSEAEKQQLGNENELHNQKEAIVIFQETIKRLQSENDSHIQKEAALEETIKELRNGNLQKEVELEETINQLQSEKNLNLEKEAGLEMKILQLQSEKDSWLQKEDSLEEKIRWLLDEKAALGLQGASLKEKINYLERDKDFWILTESTNKETIASLNVDITRLQMQVVEFEESRNHLLQENQQLMSSISGLQIQLQNFETSNTSAHLSEELAKRTSENEELKSQIEAASTLVEKLLTENAELVEKVNELCVEVHRQSTKGGPSSVVVTDQRVGIVDPACTGPILESSDIIPVSGQNLESLEVVAVKDKLIGGENVDAKAADLSSADAVDSAEIVQIPLDDNEIQDVELQADESEENVAVLLTDAPLIGAPFRFMSFVASYVSGADLVNK</sequence>
<accession>A0A1Q3D9L0</accession>
<feature type="region of interest" description="Disordered" evidence="2">
    <location>
        <begin position="1"/>
        <end position="39"/>
    </location>
</feature>
<evidence type="ECO:0000313" key="4">
    <source>
        <dbReference type="Proteomes" id="UP000187406"/>
    </source>
</evidence>
<feature type="compositionally biased region" description="Basic residues" evidence="2">
    <location>
        <begin position="1"/>
        <end position="16"/>
    </location>
</feature>
<dbReference type="AlphaFoldDB" id="A0A1Q3D9L0"/>
<evidence type="ECO:0000256" key="2">
    <source>
        <dbReference type="SAM" id="MobiDB-lite"/>
    </source>
</evidence>
<gene>
    <name evidence="3" type="ORF">CFOL_v3_32535</name>
</gene>
<feature type="compositionally biased region" description="Polar residues" evidence="2">
    <location>
        <begin position="18"/>
        <end position="39"/>
    </location>
</feature>
<evidence type="ECO:0000313" key="3">
    <source>
        <dbReference type="EMBL" id="GAV89115.1"/>
    </source>
</evidence>
<feature type="coiled-coil region" evidence="1">
    <location>
        <begin position="251"/>
        <end position="299"/>
    </location>
</feature>
<dbReference type="STRING" id="3775.A0A1Q3D9L0"/>
<protein>
    <submittedName>
        <fullName evidence="3">Uncharacterized protein</fullName>
    </submittedName>
</protein>
<dbReference type="InParanoid" id="A0A1Q3D9L0"/>
<dbReference type="Proteomes" id="UP000187406">
    <property type="component" value="Unassembled WGS sequence"/>
</dbReference>
<name>A0A1Q3D9L0_CEPFO</name>
<comment type="caution">
    <text evidence="3">The sequence shown here is derived from an EMBL/GenBank/DDBJ whole genome shotgun (WGS) entry which is preliminary data.</text>
</comment>
<keyword evidence="4" id="KW-1185">Reference proteome</keyword>